<proteinExistence type="predicted"/>
<organism evidence="1">
    <name type="scientific">Lepeophtheirus salmonis</name>
    <name type="common">Salmon louse</name>
    <name type="synonym">Caligus salmonis</name>
    <dbReference type="NCBI Taxonomy" id="72036"/>
    <lineage>
        <taxon>Eukaryota</taxon>
        <taxon>Metazoa</taxon>
        <taxon>Ecdysozoa</taxon>
        <taxon>Arthropoda</taxon>
        <taxon>Crustacea</taxon>
        <taxon>Multicrustacea</taxon>
        <taxon>Hexanauplia</taxon>
        <taxon>Copepoda</taxon>
        <taxon>Siphonostomatoida</taxon>
        <taxon>Caligidae</taxon>
        <taxon>Lepeophtheirus</taxon>
    </lineage>
</organism>
<accession>A0A0K2UVJ9</accession>
<sequence length="89" mass="10197">MQLFSGDVAITISIKYSESLFDITRAFIILYFLGHHGKELLKLNGTISICIHFIYHFLKLSFCGVLAQRSHHCGKLLKNNTKKNYPLLI</sequence>
<reference evidence="1" key="1">
    <citation type="submission" date="2014-05" db="EMBL/GenBank/DDBJ databases">
        <authorList>
            <person name="Chronopoulou M."/>
        </authorList>
    </citation>
    <scope>NUCLEOTIDE SEQUENCE</scope>
    <source>
        <tissue evidence="1">Whole organism</tissue>
    </source>
</reference>
<name>A0A0K2UVJ9_LEPSM</name>
<evidence type="ECO:0000313" key="1">
    <source>
        <dbReference type="EMBL" id="CDW42298.1"/>
    </source>
</evidence>
<protein>
    <submittedName>
        <fullName evidence="1">Uncharacterized protein</fullName>
    </submittedName>
</protein>
<dbReference type="EMBL" id="HACA01024937">
    <property type="protein sequence ID" value="CDW42298.1"/>
    <property type="molecule type" value="Transcribed_RNA"/>
</dbReference>
<dbReference type="AlphaFoldDB" id="A0A0K2UVJ9"/>